<name>A0A1R1LBE9_9MICC</name>
<reference evidence="1 2" key="1">
    <citation type="submission" date="2016-12" db="EMBL/GenBank/DDBJ databases">
        <title>Draft genome of Tersicoccus phoenicis 1P05MA.</title>
        <authorList>
            <person name="Nakajima Y."/>
            <person name="Yoshizawa S."/>
            <person name="Nakamura K."/>
            <person name="Ogura Y."/>
            <person name="Hayashi T."/>
            <person name="Kogure K."/>
        </authorList>
    </citation>
    <scope>NUCLEOTIDE SEQUENCE [LARGE SCALE GENOMIC DNA]</scope>
    <source>
        <strain evidence="1 2">1p05MA</strain>
    </source>
</reference>
<dbReference type="OrthoDB" id="4935951at2"/>
<gene>
    <name evidence="1" type="ORF">BKD30_07460</name>
</gene>
<accession>A0A1R1LBE9</accession>
<dbReference type="EMBL" id="MRDE01000046">
    <property type="protein sequence ID" value="OMH24859.1"/>
    <property type="molecule type" value="Genomic_DNA"/>
</dbReference>
<proteinExistence type="predicted"/>
<dbReference type="STRING" id="554083.BKD30_07460"/>
<dbReference type="Proteomes" id="UP000187085">
    <property type="component" value="Unassembled WGS sequence"/>
</dbReference>
<sequence length="81" mass="8972">MAAADLDRPRLWLHYFALGGEAGDYEVDAYLHHLMMLSPLQRDLLAQAANEILMDLAPPLAPFAADVAEKLRTGQSVNHDE</sequence>
<organism evidence="1 2">
    <name type="scientific">Tersicoccus phoenicis</name>
    <dbReference type="NCBI Taxonomy" id="554083"/>
    <lineage>
        <taxon>Bacteria</taxon>
        <taxon>Bacillati</taxon>
        <taxon>Actinomycetota</taxon>
        <taxon>Actinomycetes</taxon>
        <taxon>Micrococcales</taxon>
        <taxon>Micrococcaceae</taxon>
        <taxon>Tersicoccus</taxon>
    </lineage>
</organism>
<comment type="caution">
    <text evidence="1">The sequence shown here is derived from an EMBL/GenBank/DDBJ whole genome shotgun (WGS) entry which is preliminary data.</text>
</comment>
<protein>
    <submittedName>
        <fullName evidence="1">Uncharacterized protein</fullName>
    </submittedName>
</protein>
<keyword evidence="2" id="KW-1185">Reference proteome</keyword>
<evidence type="ECO:0000313" key="2">
    <source>
        <dbReference type="Proteomes" id="UP000187085"/>
    </source>
</evidence>
<evidence type="ECO:0000313" key="1">
    <source>
        <dbReference type="EMBL" id="OMH24859.1"/>
    </source>
</evidence>
<dbReference type="AlphaFoldDB" id="A0A1R1LBE9"/>